<evidence type="ECO:0000313" key="1">
    <source>
        <dbReference type="EMBL" id="MDY0393302.1"/>
    </source>
</evidence>
<proteinExistence type="predicted"/>
<sequence length="164" mass="19084">MSATMELTKVIYAEEYHEHIPLLLTGSQFGVVHSIFNNGFNIKIDKNLYFIGTTKNGSLPFGIHLQHNALRKLLADLTLEESVKWEREKGYIAFLDMNYHIDLQYAKTMKLSINTAKQADPIIEKKSDTLHFLPAGVRRHYWFRYICRRIHFATFGRGALPERK</sequence>
<name>A0ABU5C1W8_9BACI</name>
<evidence type="ECO:0000313" key="2">
    <source>
        <dbReference type="Proteomes" id="UP001281447"/>
    </source>
</evidence>
<organism evidence="1 2">
    <name type="scientific">Tigheibacillus halophilus</name>
    <dbReference type="NCBI Taxonomy" id="361280"/>
    <lineage>
        <taxon>Bacteria</taxon>
        <taxon>Bacillati</taxon>
        <taxon>Bacillota</taxon>
        <taxon>Bacilli</taxon>
        <taxon>Bacillales</taxon>
        <taxon>Bacillaceae</taxon>
        <taxon>Tigheibacillus</taxon>
    </lineage>
</organism>
<reference evidence="1 2" key="1">
    <citation type="submission" date="2023-10" db="EMBL/GenBank/DDBJ databases">
        <title>Virgibacillus halophilus 5B73C genome.</title>
        <authorList>
            <person name="Miliotis G."/>
            <person name="Sengupta P."/>
            <person name="Hameed A."/>
            <person name="Chuvochina M."/>
            <person name="Mcdonagh F."/>
            <person name="Simpson A.C."/>
            <person name="Singh N.K."/>
            <person name="Rekha P.D."/>
            <person name="Raman K."/>
            <person name="Hugenholtz P."/>
            <person name="Venkateswaran K."/>
        </authorList>
    </citation>
    <scope>NUCLEOTIDE SEQUENCE [LARGE SCALE GENOMIC DNA]</scope>
    <source>
        <strain evidence="1 2">5B73C</strain>
    </source>
</reference>
<keyword evidence="2" id="KW-1185">Reference proteome</keyword>
<accession>A0ABU5C1W8</accession>
<gene>
    <name evidence="1" type="ORF">RWE15_01245</name>
</gene>
<comment type="caution">
    <text evidence="1">The sequence shown here is derived from an EMBL/GenBank/DDBJ whole genome shotgun (WGS) entry which is preliminary data.</text>
</comment>
<protein>
    <submittedName>
        <fullName evidence="1">Uncharacterized protein</fullName>
    </submittedName>
</protein>
<dbReference type="EMBL" id="JAWDIP010000003">
    <property type="protein sequence ID" value="MDY0393302.1"/>
    <property type="molecule type" value="Genomic_DNA"/>
</dbReference>
<dbReference type="Proteomes" id="UP001281447">
    <property type="component" value="Unassembled WGS sequence"/>
</dbReference>